<evidence type="ECO:0000313" key="10">
    <source>
        <dbReference type="EMBL" id="CAG9090384.1"/>
    </source>
</evidence>
<keyword evidence="2" id="KW-0805">Transcription regulation</keyword>
<feature type="coiled-coil region" evidence="7">
    <location>
        <begin position="360"/>
        <end position="412"/>
    </location>
</feature>
<evidence type="ECO:0000256" key="5">
    <source>
        <dbReference type="ARBA" id="ARBA00023163"/>
    </source>
</evidence>
<dbReference type="Proteomes" id="UP000653454">
    <property type="component" value="Unassembled WGS sequence"/>
</dbReference>
<dbReference type="Pfam" id="PF00170">
    <property type="entry name" value="bZIP_1"/>
    <property type="match status" value="1"/>
</dbReference>
<protein>
    <submittedName>
        <fullName evidence="10">(diamondback moth) hypothetical protein</fullName>
    </submittedName>
</protein>
<dbReference type="SMART" id="SM00338">
    <property type="entry name" value="BRLZ"/>
    <property type="match status" value="1"/>
</dbReference>
<dbReference type="PANTHER" id="PTHR46004">
    <property type="entry name" value="CYCLIC AMP RESPONSE ELEMENT-BINDING PROTEIN A"/>
    <property type="match status" value="1"/>
</dbReference>
<dbReference type="CDD" id="cd14689">
    <property type="entry name" value="bZIP_CREB3"/>
    <property type="match status" value="1"/>
</dbReference>
<dbReference type="SUPFAM" id="SSF57959">
    <property type="entry name" value="Leucine zipper domain"/>
    <property type="match status" value="1"/>
</dbReference>
<evidence type="ECO:0000256" key="6">
    <source>
        <dbReference type="ARBA" id="ARBA00023242"/>
    </source>
</evidence>
<organism evidence="10 11">
    <name type="scientific">Plutella xylostella</name>
    <name type="common">Diamondback moth</name>
    <name type="synonym">Plutella maculipennis</name>
    <dbReference type="NCBI Taxonomy" id="51655"/>
    <lineage>
        <taxon>Eukaryota</taxon>
        <taxon>Metazoa</taxon>
        <taxon>Ecdysozoa</taxon>
        <taxon>Arthropoda</taxon>
        <taxon>Hexapoda</taxon>
        <taxon>Insecta</taxon>
        <taxon>Pterygota</taxon>
        <taxon>Neoptera</taxon>
        <taxon>Endopterygota</taxon>
        <taxon>Lepidoptera</taxon>
        <taxon>Glossata</taxon>
        <taxon>Ditrysia</taxon>
        <taxon>Yponomeutoidea</taxon>
        <taxon>Plutellidae</taxon>
        <taxon>Plutella</taxon>
    </lineage>
</organism>
<dbReference type="AlphaFoldDB" id="A0A8S4D7D2"/>
<evidence type="ECO:0000256" key="2">
    <source>
        <dbReference type="ARBA" id="ARBA00023015"/>
    </source>
</evidence>
<evidence type="ECO:0000256" key="1">
    <source>
        <dbReference type="ARBA" id="ARBA00004123"/>
    </source>
</evidence>
<comment type="subcellular location">
    <subcellularLocation>
        <location evidence="1">Nucleus</location>
    </subcellularLocation>
</comment>
<sequence length="415" mass="44953">MGCGLPTGGCGQSDVTRRPPAQTVEHKCSVVEPRELFVCAAAAAAAMEAYYDISNDLKDVWDADIDPEMRSAVLEAQDSLSDWAVRDKGVVLHDRLMTDAALGHAPIKTEHSYSLSDDSADSSPHHGKVDDMEDECYPTIPASAWSRRRRPSSPGVKAEPKSEPSSPASSCPPSPAPSTPHLDYVIDHTTGTIHMPGGAVAGGALPRLLLGARATTLAVKVTSSSSSSDFTHLNDSTSIPTLSFLSTRFLPAADAPILPLVIRQRGGGVPRARPRPPAPPAVPARRHHLYAAHHSSRQPINTPLISSQPKGSTGSLLLTAEETRTLLAEGYPVPTRLPLTKQEEKALKKIRRKIKNKISAQESRRKKKEYMDQLERKVELLLAENCDYRQRVEALEQSNARLLGQLASAQARARH</sequence>
<keyword evidence="5" id="KW-0804">Transcription</keyword>
<dbReference type="PROSITE" id="PS50217">
    <property type="entry name" value="BZIP"/>
    <property type="match status" value="1"/>
</dbReference>
<dbReference type="GO" id="GO:0035497">
    <property type="term" value="F:cAMP response element binding"/>
    <property type="evidence" value="ECO:0007669"/>
    <property type="project" value="TreeGrafter"/>
</dbReference>
<evidence type="ECO:0000256" key="4">
    <source>
        <dbReference type="ARBA" id="ARBA00023159"/>
    </source>
</evidence>
<keyword evidence="7" id="KW-0175">Coiled coil</keyword>
<dbReference type="EMBL" id="CAJHNJ030000002">
    <property type="protein sequence ID" value="CAG9090384.1"/>
    <property type="molecule type" value="Genomic_DNA"/>
</dbReference>
<dbReference type="PROSITE" id="PS00036">
    <property type="entry name" value="BZIP_BASIC"/>
    <property type="match status" value="1"/>
</dbReference>
<keyword evidence="6" id="KW-0539">Nucleus</keyword>
<feature type="domain" description="BZIP" evidence="9">
    <location>
        <begin position="346"/>
        <end position="409"/>
    </location>
</feature>
<dbReference type="FunFam" id="1.20.5.170:FF:000054">
    <property type="entry name" value="Cyclic AMP-responsive element-binding protein 3-like 2"/>
    <property type="match status" value="1"/>
</dbReference>
<dbReference type="GO" id="GO:0005634">
    <property type="term" value="C:nucleus"/>
    <property type="evidence" value="ECO:0007669"/>
    <property type="project" value="UniProtKB-SubCell"/>
</dbReference>
<evidence type="ECO:0000256" key="7">
    <source>
        <dbReference type="SAM" id="Coils"/>
    </source>
</evidence>
<gene>
    <name evidence="10" type="ORF">PLXY2_LOCUS676</name>
</gene>
<reference evidence="10" key="1">
    <citation type="submission" date="2020-11" db="EMBL/GenBank/DDBJ databases">
        <authorList>
            <person name="Whiteford S."/>
        </authorList>
    </citation>
    <scope>NUCLEOTIDE SEQUENCE</scope>
</reference>
<accession>A0A8S4D7D2</accession>
<dbReference type="InterPro" id="IPR004827">
    <property type="entry name" value="bZIP"/>
</dbReference>
<feature type="region of interest" description="Disordered" evidence="8">
    <location>
        <begin position="112"/>
        <end position="183"/>
    </location>
</feature>
<evidence type="ECO:0000256" key="3">
    <source>
        <dbReference type="ARBA" id="ARBA00023125"/>
    </source>
</evidence>
<dbReference type="Gene3D" id="1.20.5.170">
    <property type="match status" value="1"/>
</dbReference>
<evidence type="ECO:0000259" key="9">
    <source>
        <dbReference type="PROSITE" id="PS50217"/>
    </source>
</evidence>
<evidence type="ECO:0000313" key="11">
    <source>
        <dbReference type="Proteomes" id="UP000653454"/>
    </source>
</evidence>
<keyword evidence="11" id="KW-1185">Reference proteome</keyword>
<dbReference type="InterPro" id="IPR046347">
    <property type="entry name" value="bZIP_sf"/>
</dbReference>
<comment type="caution">
    <text evidence="10">The sequence shown here is derived from an EMBL/GenBank/DDBJ whole genome shotgun (WGS) entry which is preliminary data.</text>
</comment>
<keyword evidence="3" id="KW-0238">DNA-binding</keyword>
<name>A0A8S4D7D2_PLUXY</name>
<feature type="compositionally biased region" description="Polar residues" evidence="8">
    <location>
        <begin position="297"/>
        <end position="313"/>
    </location>
</feature>
<keyword evidence="4" id="KW-0010">Activator</keyword>
<dbReference type="PANTHER" id="PTHR46004:SF3">
    <property type="entry name" value="CYCLIC AMP RESPONSE ELEMENT-BINDING PROTEIN A"/>
    <property type="match status" value="1"/>
</dbReference>
<dbReference type="GO" id="GO:0000981">
    <property type="term" value="F:DNA-binding transcription factor activity, RNA polymerase II-specific"/>
    <property type="evidence" value="ECO:0007669"/>
    <property type="project" value="TreeGrafter"/>
</dbReference>
<evidence type="ECO:0000256" key="8">
    <source>
        <dbReference type="SAM" id="MobiDB-lite"/>
    </source>
</evidence>
<feature type="region of interest" description="Disordered" evidence="8">
    <location>
        <begin position="293"/>
        <end position="313"/>
    </location>
</feature>
<proteinExistence type="predicted"/>